<dbReference type="Gene3D" id="1.10.1200.10">
    <property type="entry name" value="ACP-like"/>
    <property type="match status" value="1"/>
</dbReference>
<dbReference type="SUPFAM" id="SSF51735">
    <property type="entry name" value="NAD(P)-binding Rossmann-fold domains"/>
    <property type="match status" value="2"/>
</dbReference>
<dbReference type="InterPro" id="IPR036736">
    <property type="entry name" value="ACP-like_sf"/>
</dbReference>
<dbReference type="Proteomes" id="UP000003959">
    <property type="component" value="Unassembled WGS sequence"/>
</dbReference>
<sequence length="1583" mass="174709">MMDDLEDLNDNQDIAIIGISGRYSGADDIEQFWQNVRDGVESICLFSEQELLNSGIEQELLNNSNYVRTGSLISNIDMFDASFFGYTPKQAEEIDPQQRLFLECAWEVIERGGYNPDTYQGSIGVYAGITMSSYFWNNVNPCFDFSYLNSSSFQQLLANDKDYLATRVAYNLNLTGPAITVQTACSTSLVAVHLACQSLLNGECDMALAGGVTIRVPQEVGYLYQDGMILSPDGHCRAFDAKAEGTRYGNGLGVVLLKGLEDAIADKDYIYAVIKGSAINNDGSLKVGYTAPSVVGQAAVISEAQAVAGVEAETITYVEAHGTGTKLGDPIEIEALTKVFQQSTQKQGFCAIGSVKTNVGHLDAAAGVTGLIKATLALNHKLIPPSLNFEQPNPKIDFVNSPFFVNTKLSEWKSNGTPRRAGVSSFAVGGTNAHVILEEAPKQFKNQDIYQRPLHLLTLSAQTKEALEELVSRYQNYLETNRKIELADICYTANSGRFHFNHRLAIIAADRQQLATKLSNRSAGEEVVGVFQKEFCTSSNVPQVAFLFTGQGSQYLNMGRQLYETQPTFRQALEECDEILSSLLDQSLLAVLYHQTTDESGSSLLDQTAYTQPALFAIEYALFKLWQSWGIEPNVVMGHSVGEYVAATVAGVFSLEDGLRLIAKRGQLMQQLPSVGEMVSVMASESKVQAVIANYTEKLGLAQSNVGIAAINGPESVVISGASAAVKAISSSLELEGVKIKLLQVSHAFHSPLMRPILAEFEAVAQQVNYHQPQIPLISNVTGEQATCDISTPDYWVNHICQPVRFVQSMETLYQEGYEVFLEIGPKPILLGMGRQCLPEEVGVWLPSLRLGMEDWQQMLFSLGQLYLQGAEVDWLGVDQDYGFQKVVLPTYPFQRQRYWIERSQGRGEDKAKQNLSVSTSSPVTELLDRGDYKQLTAMLTGNGSLTAVEVVQQLIHHHQQSLAQAALKDCLYHIEWQLKPSTLAPETPSQNGQWLIIGGEATVAQKLAEQLEQKQQSCYVVKQFPQDYSQLLQQVQQETELPLVGIVYLTSEEVPSQINTTSSQSLLGLLQTLLQDDSSTPVKVWVVTAGAVAKGEHPISVAQTPLWGMGKVVSLEHPELWGGLIDLEPGKTAENHMECLLRELLNRDAEDQVVYRGGERYVPRLVRSSVPTSKIFKVEPTGSYLITGGLGYLGLKVADWLVKQGVRHLILLSRSGLTKETQPAVEALQQTGTNVKVLAVDVADLTDMERVWKQLEAEEKPLKGIIHAAGVGRLDTLEELTPEKWEAVLRPKVQGGWNLHQLSRNENLDFFVCFSSIASVWGSRGQTHYAAANQFLDGLVHYRHSLDLPGLAINWGAWAGGGMTTNEAQRWLAQIGVEALSPELAISALEHLISANQVQVTVSRNNWHRFKTMYAVKRPRPLLDLIAVLPEDIEDKTNPAPGLLQRLEAVTETQRRELLRQALQEEVARVLGLPITNKPGSEVGFFEMGMDSLTAVDLRDRLSKLLGVNLSSTLTFDFPNIEKLEKYLINQHLVKVGLFRTEIDQDQQEDDSLEAKLLDEIKQSSNQELESSIDQILESIIN</sequence>
<accession>F4Y429</accession>
<dbReference type="eggNOG" id="COG3321">
    <property type="taxonomic scope" value="Bacteria"/>
</dbReference>
<dbReference type="InterPro" id="IPR018201">
    <property type="entry name" value="Ketoacyl_synth_AS"/>
</dbReference>
<dbReference type="InterPro" id="IPR013968">
    <property type="entry name" value="PKS_KR"/>
</dbReference>
<evidence type="ECO:0000256" key="1">
    <source>
        <dbReference type="ARBA" id="ARBA00022450"/>
    </source>
</evidence>
<dbReference type="PANTHER" id="PTHR43775:SF51">
    <property type="entry name" value="INACTIVE PHENOLPHTHIOCEROL SYNTHESIS POLYKETIDE SYNTHASE TYPE I PKS1-RELATED"/>
    <property type="match status" value="1"/>
</dbReference>
<dbReference type="RefSeq" id="WP_008191801.1">
    <property type="nucleotide sequence ID" value="NZ_GL890975.1"/>
</dbReference>
<proteinExistence type="evidence at protein level"/>
<dbReference type="FunFam" id="3.40.366.10:FF:000002">
    <property type="entry name" value="Probable polyketide synthase 2"/>
    <property type="match status" value="1"/>
</dbReference>
<dbReference type="InterPro" id="IPR014030">
    <property type="entry name" value="Ketoacyl_synth_N"/>
</dbReference>
<organism evidence="10 11">
    <name type="scientific">Moorena producens 3L</name>
    <dbReference type="NCBI Taxonomy" id="489825"/>
    <lineage>
        <taxon>Bacteria</taxon>
        <taxon>Bacillati</taxon>
        <taxon>Cyanobacteriota</taxon>
        <taxon>Cyanophyceae</taxon>
        <taxon>Coleofasciculales</taxon>
        <taxon>Coleofasciculaceae</taxon>
        <taxon>Moorena</taxon>
    </lineage>
</organism>
<dbReference type="Pfam" id="PF02801">
    <property type="entry name" value="Ketoacyl-synt_C"/>
    <property type="match status" value="1"/>
</dbReference>
<dbReference type="Gene3D" id="3.30.70.3290">
    <property type="match status" value="1"/>
</dbReference>
<keyword evidence="11" id="KW-1185">Reference proteome</keyword>
<keyword evidence="12" id="KW-0002">3D-structure</keyword>
<reference evidence="12" key="3">
    <citation type="journal article" date="2013" name="Chem. Biol.">
        <title>Cyanobacterial polyketide synthase docking domains: a tool for engineering natural product biosynthesis.</title>
        <authorList>
            <person name="Whicher J.R."/>
            <person name="Smaga S.S."/>
            <person name="Hansen D.A."/>
            <person name="Brown W.C."/>
            <person name="Gerwick W.H."/>
            <person name="Sherman D.H."/>
            <person name="Smith J.L."/>
        </authorList>
    </citation>
    <scope>X-RAY CRYSTALLOGRAPHY (1.68 ANGSTROMS) OF 1554-1583</scope>
</reference>
<evidence type="ECO:0000256" key="5">
    <source>
        <dbReference type="ARBA" id="ARBA00023098"/>
    </source>
</evidence>
<keyword evidence="4" id="KW-0276">Fatty acid metabolism</keyword>
<dbReference type="Pfam" id="PF00109">
    <property type="entry name" value="ketoacyl-synt"/>
    <property type="match status" value="1"/>
</dbReference>
<dbReference type="SMART" id="SM00825">
    <property type="entry name" value="PKS_KS"/>
    <property type="match status" value="1"/>
</dbReference>
<keyword evidence="2" id="KW-0597">Phosphoprotein</keyword>
<dbReference type="CDD" id="cd08955">
    <property type="entry name" value="KR_2_FAS_SDR_x"/>
    <property type="match status" value="1"/>
</dbReference>
<dbReference type="InterPro" id="IPR009081">
    <property type="entry name" value="PP-bd_ACP"/>
</dbReference>
<dbReference type="InterPro" id="IPR014043">
    <property type="entry name" value="Acyl_transferase_dom"/>
</dbReference>
<evidence type="ECO:0000313" key="9">
    <source>
        <dbReference type="EMBL" id="AEE88283.1"/>
    </source>
</evidence>
<dbReference type="PROSITE" id="PS50075">
    <property type="entry name" value="CARRIER"/>
    <property type="match status" value="1"/>
</dbReference>
<dbReference type="Gene3D" id="3.40.47.10">
    <property type="match status" value="1"/>
</dbReference>
<evidence type="ECO:0000256" key="3">
    <source>
        <dbReference type="ARBA" id="ARBA00022679"/>
    </source>
</evidence>
<dbReference type="Pfam" id="PF00698">
    <property type="entry name" value="Acyl_transf_1"/>
    <property type="match status" value="1"/>
</dbReference>
<dbReference type="InterPro" id="IPR016039">
    <property type="entry name" value="Thiolase-like"/>
</dbReference>
<keyword evidence="3" id="KW-0808">Transferase</keyword>
<dbReference type="GO" id="GO:0004312">
    <property type="term" value="F:fatty acid synthase activity"/>
    <property type="evidence" value="ECO:0007669"/>
    <property type="project" value="TreeGrafter"/>
</dbReference>
<dbReference type="InterPro" id="IPR001227">
    <property type="entry name" value="Ac_transferase_dom_sf"/>
</dbReference>
<dbReference type="SUPFAM" id="SSF55048">
    <property type="entry name" value="Probable ACP-binding domain of malonyl-CoA ACP transacylase"/>
    <property type="match status" value="1"/>
</dbReference>
<evidence type="ECO:0000259" key="8">
    <source>
        <dbReference type="PROSITE" id="PS52004"/>
    </source>
</evidence>
<dbReference type="GO" id="GO:0031177">
    <property type="term" value="F:phosphopantetheine binding"/>
    <property type="evidence" value="ECO:0007669"/>
    <property type="project" value="InterPro"/>
</dbReference>
<evidence type="ECO:0000313" key="11">
    <source>
        <dbReference type="Proteomes" id="UP000003959"/>
    </source>
</evidence>
<dbReference type="PROSITE" id="PS52004">
    <property type="entry name" value="KS3_2"/>
    <property type="match status" value="1"/>
</dbReference>
<name>F4Y429_9CYAN</name>
<dbReference type="SMR" id="F4Y429"/>
<protein>
    <submittedName>
        <fullName evidence="9">CurG</fullName>
    </submittedName>
    <submittedName>
        <fullName evidence="10">Polyketide synthase module</fullName>
    </submittedName>
</protein>
<evidence type="ECO:0000259" key="7">
    <source>
        <dbReference type="PROSITE" id="PS50075"/>
    </source>
</evidence>
<dbReference type="SMART" id="SM00823">
    <property type="entry name" value="PKS_PP"/>
    <property type="match status" value="1"/>
</dbReference>
<dbReference type="InterPro" id="IPR020806">
    <property type="entry name" value="PKS_PP-bd"/>
</dbReference>
<dbReference type="SUPFAM" id="SSF53901">
    <property type="entry name" value="Thiolase-like"/>
    <property type="match status" value="1"/>
</dbReference>
<dbReference type="InterPro" id="IPR016036">
    <property type="entry name" value="Malonyl_transacylase_ACP-bd"/>
</dbReference>
<keyword evidence="6" id="KW-0511">Multifunctional enzyme</keyword>
<keyword evidence="5" id="KW-0443">Lipid metabolism</keyword>
<dbReference type="SUPFAM" id="SSF52151">
    <property type="entry name" value="FabD/lysophospholipase-like"/>
    <property type="match status" value="1"/>
</dbReference>
<dbReference type="PANTHER" id="PTHR43775">
    <property type="entry name" value="FATTY ACID SYNTHASE"/>
    <property type="match status" value="1"/>
</dbReference>
<dbReference type="BioCyc" id="MetaCyc:MONOMER-21988"/>
<evidence type="ECO:0000256" key="4">
    <source>
        <dbReference type="ARBA" id="ARBA00022832"/>
    </source>
</evidence>
<evidence type="ECO:0000256" key="6">
    <source>
        <dbReference type="ARBA" id="ARBA00023268"/>
    </source>
</evidence>
<dbReference type="Gene3D" id="3.40.366.10">
    <property type="entry name" value="Malonyl-Coenzyme A Acyl Carrier Protein, domain 2"/>
    <property type="match status" value="1"/>
</dbReference>
<dbReference type="PDBsum" id="4MYY"/>
<dbReference type="InterPro" id="IPR020841">
    <property type="entry name" value="PKS_Beta-ketoAc_synthase_dom"/>
</dbReference>
<evidence type="ECO:0000313" key="10">
    <source>
        <dbReference type="EMBL" id="EGJ28348.1"/>
    </source>
</evidence>
<dbReference type="GO" id="GO:0004315">
    <property type="term" value="F:3-oxoacyl-[acyl-carrier-protein] synthase activity"/>
    <property type="evidence" value="ECO:0007669"/>
    <property type="project" value="InterPro"/>
</dbReference>
<gene>
    <name evidence="10" type="ORF">LYNGBM3L_74500</name>
</gene>
<dbReference type="FunFam" id="3.40.47.10:FF:000042">
    <property type="entry name" value="Polyketide synthase Pks13"/>
    <property type="match status" value="1"/>
</dbReference>
<dbReference type="InterPro" id="IPR050091">
    <property type="entry name" value="PKS_NRPS_Biosynth_Enz"/>
</dbReference>
<dbReference type="InterPro" id="IPR055032">
    <property type="entry name" value="Class_2_docking_dom"/>
</dbReference>
<reference evidence="9 11" key="1">
    <citation type="journal article" date="2011" name="Proc. Natl. Acad. Sci. U.S.A.">
        <title>Genomic insights into the physiology and ecology of the marine filamentous cyanobacterium Lyngbya majuscula.</title>
        <authorList>
            <person name="Jones A.C."/>
            <person name="Monroe E.A."/>
            <person name="Podell S."/>
            <person name="Hess W.R."/>
            <person name="Klages S."/>
            <person name="Esquenazi E."/>
            <person name="Niessen S."/>
            <person name="Hoover H."/>
            <person name="Rothmann M."/>
            <person name="Lasken R.S."/>
            <person name="Yates J.R.III."/>
            <person name="Reinhardt R."/>
            <person name="Kube M."/>
            <person name="Burkart M.D."/>
            <person name="Allen E.E."/>
            <person name="Dorrestein P.C."/>
            <person name="Gerwick W.H."/>
            <person name="Gerwick L."/>
        </authorList>
    </citation>
    <scope>NUCLEOTIDE SEQUENCE [LARGE SCALE GENOMIC DNA]</scope>
    <source>
        <strain evidence="9 11">3L</strain>
    </source>
</reference>
<dbReference type="CDD" id="cd00833">
    <property type="entry name" value="PKS"/>
    <property type="match status" value="1"/>
</dbReference>
<dbReference type="PROSITE" id="PS00606">
    <property type="entry name" value="KS3_1"/>
    <property type="match status" value="1"/>
</dbReference>
<dbReference type="SMART" id="SM01294">
    <property type="entry name" value="PKS_PP_betabranch"/>
    <property type="match status" value="1"/>
</dbReference>
<dbReference type="EMBL" id="HQ696500">
    <property type="protein sequence ID" value="AEE88283.1"/>
    <property type="molecule type" value="Genomic_DNA"/>
</dbReference>
<dbReference type="PROSITE" id="PS00012">
    <property type="entry name" value="PHOSPHOPANTETHEINE"/>
    <property type="match status" value="1"/>
</dbReference>
<evidence type="ECO:0007829" key="12">
    <source>
        <dbReference type="PDB" id="4MYY"/>
    </source>
</evidence>
<reference evidence="10" key="2">
    <citation type="journal article" date="2011" name="Proc. Natl. Acad. Sci. U.S.A.">
        <title>Genomic insights into the physiology and ecology of the marine filamentous cyanobacterium Lyngbya majuscula.</title>
        <authorList>
            <person name="Jones A.C."/>
            <person name="Monroe E.A."/>
            <person name="Podell S."/>
            <person name="Hess W.R."/>
            <person name="Klages S."/>
            <person name="Esquenazi E."/>
            <person name="Niessen S."/>
            <person name="Hoover H."/>
            <person name="Rothmann M."/>
            <person name="Lasken R.S."/>
            <person name="Yates J.R.III."/>
            <person name="Reinhardt R."/>
            <person name="Kube M."/>
            <person name="Burkart M.D."/>
            <person name="Allen E.E."/>
            <person name="Dorrestein P.C."/>
            <person name="Gerwick W.H."/>
            <person name="Gerwick L."/>
        </authorList>
    </citation>
    <scope>NUCLEOTIDE SEQUENCE</scope>
    <source>
        <strain evidence="10">3L</strain>
    </source>
</reference>
<dbReference type="PDB" id="4MYY">
    <property type="method" value="X-ray"/>
    <property type="resolution" value="1.68 A"/>
    <property type="chains" value="A/B=1554-1583"/>
</dbReference>
<dbReference type="HOGENOM" id="CLU_000022_35_4_3"/>
<feature type="domain" description="Ketosynthase family 3 (KS3)" evidence="8">
    <location>
        <begin position="11"/>
        <end position="439"/>
    </location>
</feature>
<dbReference type="SMART" id="SM00822">
    <property type="entry name" value="PKS_KR"/>
    <property type="match status" value="1"/>
</dbReference>
<dbReference type="Pfam" id="PF22488">
    <property type="entry name" value="Class_2_docking_dom"/>
    <property type="match status" value="1"/>
</dbReference>
<dbReference type="Gene3D" id="3.40.50.720">
    <property type="entry name" value="NAD(P)-binding Rossmann-like Domain"/>
    <property type="match status" value="1"/>
</dbReference>
<dbReference type="Pfam" id="PF08659">
    <property type="entry name" value="KR"/>
    <property type="match status" value="1"/>
</dbReference>
<feature type="domain" description="Carrier" evidence="7">
    <location>
        <begin position="1455"/>
        <end position="1533"/>
    </location>
</feature>
<dbReference type="InterPro" id="IPR016035">
    <property type="entry name" value="Acyl_Trfase/lysoPLipase"/>
</dbReference>
<dbReference type="Pfam" id="PF00550">
    <property type="entry name" value="PP-binding"/>
    <property type="match status" value="1"/>
</dbReference>
<dbReference type="OrthoDB" id="499075at2"/>
<dbReference type="InterPro" id="IPR006162">
    <property type="entry name" value="Ppantetheine_attach_site"/>
</dbReference>
<keyword evidence="1" id="KW-0596">Phosphopantetheine</keyword>
<evidence type="ECO:0000256" key="2">
    <source>
        <dbReference type="ARBA" id="ARBA00022553"/>
    </source>
</evidence>
<dbReference type="GO" id="GO:0006633">
    <property type="term" value="P:fatty acid biosynthetic process"/>
    <property type="evidence" value="ECO:0007669"/>
    <property type="project" value="InterPro"/>
</dbReference>
<dbReference type="InterPro" id="IPR057326">
    <property type="entry name" value="KR_dom"/>
</dbReference>
<dbReference type="InterPro" id="IPR036291">
    <property type="entry name" value="NAD(P)-bd_dom_sf"/>
</dbReference>
<dbReference type="SUPFAM" id="SSF47336">
    <property type="entry name" value="ACP-like"/>
    <property type="match status" value="1"/>
</dbReference>
<dbReference type="EMBL" id="GL890975">
    <property type="protein sequence ID" value="EGJ28348.1"/>
    <property type="molecule type" value="Genomic_DNA"/>
</dbReference>
<dbReference type="InterPro" id="IPR014031">
    <property type="entry name" value="Ketoacyl_synth_C"/>
</dbReference>
<dbReference type="Pfam" id="PF22621">
    <property type="entry name" value="CurL-like_PKS_C"/>
    <property type="match status" value="1"/>
</dbReference>
<dbReference type="SMART" id="SM00827">
    <property type="entry name" value="PKS_AT"/>
    <property type="match status" value="1"/>
</dbReference>